<dbReference type="InterPro" id="IPR002509">
    <property type="entry name" value="NODB_dom"/>
</dbReference>
<sequence length="357" mass="39906">MNPTLRKFFHAGMTVCSATGLTKIARRKQTGACILMYHGFTQGQSKGLENHSRLHLDIEGFRHTAKMFEKHYNVISLQNLTVMMEAGVEIPPNTVVLTFDDGYASNYHLALPVLEEFGLHATVFASTGFIEGESFQWPDRIEYAIDHCSERVLHLEFEGLPETLNLATIDKKKAALVLLDRALKLIPQERHLESLAHIEERAGAALADDPSPADIYKPMTWDQVRMMDQSKYASIGAHTHIHAILGNCSPAFARQDMRHCTELLEQKAGITNPAFAYPNGQPGDFNADTQQILRELGYSVALTTVMGFNQKHQDLMELKRMGTPRNGYQADTICSGFMKHVKEPIVQKISNLIPATS</sequence>
<dbReference type="InterPro" id="IPR011330">
    <property type="entry name" value="Glyco_hydro/deAcase_b/a-brl"/>
</dbReference>
<dbReference type="PROSITE" id="PS51677">
    <property type="entry name" value="NODB"/>
    <property type="match status" value="1"/>
</dbReference>
<evidence type="ECO:0000256" key="2">
    <source>
        <dbReference type="ARBA" id="ARBA00022729"/>
    </source>
</evidence>
<dbReference type="Gene3D" id="3.20.20.370">
    <property type="entry name" value="Glycoside hydrolase/deacetylase"/>
    <property type="match status" value="1"/>
</dbReference>
<dbReference type="KEGG" id="osu:NT6N_03480"/>
<dbReference type="GO" id="GO:0005975">
    <property type="term" value="P:carbohydrate metabolic process"/>
    <property type="evidence" value="ECO:0007669"/>
    <property type="project" value="InterPro"/>
</dbReference>
<evidence type="ECO:0000256" key="1">
    <source>
        <dbReference type="ARBA" id="ARBA00004613"/>
    </source>
</evidence>
<dbReference type="InterPro" id="IPR051398">
    <property type="entry name" value="Polysacch_Deacetylase"/>
</dbReference>
<comment type="subcellular location">
    <subcellularLocation>
        <location evidence="1">Secreted</location>
    </subcellularLocation>
</comment>
<keyword evidence="2" id="KW-0732">Signal</keyword>
<gene>
    <name evidence="4" type="ORF">NT6N_03480</name>
</gene>
<dbReference type="Pfam" id="PF01522">
    <property type="entry name" value="Polysacc_deac_1"/>
    <property type="match status" value="2"/>
</dbReference>
<accession>A0AAT9FH80</accession>
<dbReference type="PANTHER" id="PTHR34216:SF3">
    <property type="entry name" value="POLY-BETA-1,6-N-ACETYL-D-GLUCOSAMINE N-DEACETYLASE"/>
    <property type="match status" value="1"/>
</dbReference>
<dbReference type="SUPFAM" id="SSF88713">
    <property type="entry name" value="Glycoside hydrolase/deacetylase"/>
    <property type="match status" value="1"/>
</dbReference>
<dbReference type="AlphaFoldDB" id="A0AAT9FH80"/>
<dbReference type="GO" id="GO:0005576">
    <property type="term" value="C:extracellular region"/>
    <property type="evidence" value="ECO:0007669"/>
    <property type="project" value="UniProtKB-SubCell"/>
</dbReference>
<dbReference type="PANTHER" id="PTHR34216">
    <property type="match status" value="1"/>
</dbReference>
<evidence type="ECO:0000313" key="4">
    <source>
        <dbReference type="EMBL" id="BDS05308.1"/>
    </source>
</evidence>
<feature type="domain" description="NodB homology" evidence="3">
    <location>
        <begin position="93"/>
        <end position="357"/>
    </location>
</feature>
<protein>
    <recommendedName>
        <fullName evidence="3">NodB homology domain-containing protein</fullName>
    </recommendedName>
</protein>
<dbReference type="EMBL" id="AP026866">
    <property type="protein sequence ID" value="BDS05308.1"/>
    <property type="molecule type" value="Genomic_DNA"/>
</dbReference>
<organism evidence="4">
    <name type="scientific">Oceaniferula spumae</name>
    <dbReference type="NCBI Taxonomy" id="2979115"/>
    <lineage>
        <taxon>Bacteria</taxon>
        <taxon>Pseudomonadati</taxon>
        <taxon>Verrucomicrobiota</taxon>
        <taxon>Verrucomicrobiia</taxon>
        <taxon>Verrucomicrobiales</taxon>
        <taxon>Verrucomicrobiaceae</taxon>
        <taxon>Oceaniferula</taxon>
    </lineage>
</organism>
<dbReference type="GO" id="GO:0016810">
    <property type="term" value="F:hydrolase activity, acting on carbon-nitrogen (but not peptide) bonds"/>
    <property type="evidence" value="ECO:0007669"/>
    <property type="project" value="InterPro"/>
</dbReference>
<proteinExistence type="predicted"/>
<evidence type="ECO:0000259" key="3">
    <source>
        <dbReference type="PROSITE" id="PS51677"/>
    </source>
</evidence>
<name>A0AAT9FH80_9BACT</name>
<dbReference type="CDD" id="cd10918">
    <property type="entry name" value="CE4_NodB_like_5s_6s"/>
    <property type="match status" value="1"/>
</dbReference>
<reference evidence="4" key="1">
    <citation type="submission" date="2024-07" db="EMBL/GenBank/DDBJ databases">
        <title>Complete genome sequence of Verrucomicrobiaceae bacterium NT6N.</title>
        <authorList>
            <person name="Huang C."/>
            <person name="Takami H."/>
            <person name="Hamasaki K."/>
        </authorList>
    </citation>
    <scope>NUCLEOTIDE SEQUENCE</scope>
    <source>
        <strain evidence="4">NT6N</strain>
    </source>
</reference>